<dbReference type="SUPFAM" id="SSF52058">
    <property type="entry name" value="L domain-like"/>
    <property type="match status" value="1"/>
</dbReference>
<gene>
    <name evidence="3" type="primary">Lrrc4c-L</name>
    <name evidence="3" type="ORF">Hamer_G006498</name>
</gene>
<evidence type="ECO:0000256" key="1">
    <source>
        <dbReference type="SAM" id="MobiDB-lite"/>
    </source>
</evidence>
<dbReference type="Proteomes" id="UP000747542">
    <property type="component" value="Unassembled WGS sequence"/>
</dbReference>
<accession>A0A8J5MM64</accession>
<dbReference type="AlphaFoldDB" id="A0A8J5MM64"/>
<feature type="compositionally biased region" description="Polar residues" evidence="1">
    <location>
        <begin position="158"/>
        <end position="173"/>
    </location>
</feature>
<feature type="transmembrane region" description="Helical" evidence="2">
    <location>
        <begin position="98"/>
        <end position="123"/>
    </location>
</feature>
<evidence type="ECO:0000313" key="3">
    <source>
        <dbReference type="EMBL" id="KAG7156529.1"/>
    </source>
</evidence>
<feature type="region of interest" description="Disordered" evidence="1">
    <location>
        <begin position="153"/>
        <end position="173"/>
    </location>
</feature>
<name>A0A8J5MM64_HOMAM</name>
<protein>
    <submittedName>
        <fullName evidence="3">Leucine-rich repeat-containing protein 4C-like</fullName>
    </submittedName>
</protein>
<comment type="caution">
    <text evidence="3">The sequence shown here is derived from an EMBL/GenBank/DDBJ whole genome shotgun (WGS) entry which is preliminary data.</text>
</comment>
<evidence type="ECO:0000313" key="4">
    <source>
        <dbReference type="Proteomes" id="UP000747542"/>
    </source>
</evidence>
<dbReference type="EMBL" id="JAHLQT010039062">
    <property type="protein sequence ID" value="KAG7156529.1"/>
    <property type="molecule type" value="Genomic_DNA"/>
</dbReference>
<sequence length="173" mass="19692">MTRNDMAIRVEDFTFSFSILTTLPEDLLPWEHLRQVSLVYNQWNCDCNMKWVKSSPLMDLVGVRMVCSQPPRLRGRHLKGVDEKDLLCGHEIASSRKAFGFLAGLMAVGIVASLGTVALLVYWRRGWLCRRPAGVYTNIERTPKTITVADELPWDNPEFQSGNENSQDYSVLD</sequence>
<keyword evidence="4" id="KW-1185">Reference proteome</keyword>
<keyword evidence="2" id="KW-0472">Membrane</keyword>
<organism evidence="3 4">
    <name type="scientific">Homarus americanus</name>
    <name type="common">American lobster</name>
    <dbReference type="NCBI Taxonomy" id="6706"/>
    <lineage>
        <taxon>Eukaryota</taxon>
        <taxon>Metazoa</taxon>
        <taxon>Ecdysozoa</taxon>
        <taxon>Arthropoda</taxon>
        <taxon>Crustacea</taxon>
        <taxon>Multicrustacea</taxon>
        <taxon>Malacostraca</taxon>
        <taxon>Eumalacostraca</taxon>
        <taxon>Eucarida</taxon>
        <taxon>Decapoda</taxon>
        <taxon>Pleocyemata</taxon>
        <taxon>Astacidea</taxon>
        <taxon>Nephropoidea</taxon>
        <taxon>Nephropidae</taxon>
        <taxon>Homarus</taxon>
    </lineage>
</organism>
<keyword evidence="2" id="KW-1133">Transmembrane helix</keyword>
<proteinExistence type="predicted"/>
<evidence type="ECO:0000256" key="2">
    <source>
        <dbReference type="SAM" id="Phobius"/>
    </source>
</evidence>
<dbReference type="InterPro" id="IPR032675">
    <property type="entry name" value="LRR_dom_sf"/>
</dbReference>
<dbReference type="Gene3D" id="3.80.10.10">
    <property type="entry name" value="Ribonuclease Inhibitor"/>
    <property type="match status" value="1"/>
</dbReference>
<keyword evidence="2" id="KW-0812">Transmembrane</keyword>
<reference evidence="3" key="1">
    <citation type="journal article" date="2021" name="Sci. Adv.">
        <title>The American lobster genome reveals insights on longevity, neural, and immune adaptations.</title>
        <authorList>
            <person name="Polinski J.M."/>
            <person name="Zimin A.V."/>
            <person name="Clark K.F."/>
            <person name="Kohn A.B."/>
            <person name="Sadowski N."/>
            <person name="Timp W."/>
            <person name="Ptitsyn A."/>
            <person name="Khanna P."/>
            <person name="Romanova D.Y."/>
            <person name="Williams P."/>
            <person name="Greenwood S.J."/>
            <person name="Moroz L.L."/>
            <person name="Walt D.R."/>
            <person name="Bodnar A.G."/>
        </authorList>
    </citation>
    <scope>NUCLEOTIDE SEQUENCE</scope>
    <source>
        <strain evidence="3">GMGI-L3</strain>
    </source>
</reference>